<feature type="compositionally biased region" description="Basic and acidic residues" evidence="1">
    <location>
        <begin position="343"/>
        <end position="362"/>
    </location>
</feature>
<keyword evidence="2" id="KW-0472">Membrane</keyword>
<name>A0AAW2YZI5_9EUKA</name>
<evidence type="ECO:0000256" key="2">
    <source>
        <dbReference type="SAM" id="Phobius"/>
    </source>
</evidence>
<keyword evidence="2" id="KW-0812">Transmembrane</keyword>
<dbReference type="AlphaFoldDB" id="A0AAW2YZI5"/>
<protein>
    <submittedName>
        <fullName evidence="3">Uncharacterized protein</fullName>
    </submittedName>
</protein>
<feature type="non-terminal residue" evidence="3">
    <location>
        <position position="369"/>
    </location>
</feature>
<comment type="caution">
    <text evidence="3">The sequence shown here is derived from an EMBL/GenBank/DDBJ whole genome shotgun (WGS) entry which is preliminary data.</text>
</comment>
<evidence type="ECO:0000313" key="4">
    <source>
        <dbReference type="Proteomes" id="UP001431209"/>
    </source>
</evidence>
<evidence type="ECO:0000313" key="3">
    <source>
        <dbReference type="EMBL" id="KAL0482442.1"/>
    </source>
</evidence>
<keyword evidence="2" id="KW-1133">Transmembrane helix</keyword>
<keyword evidence="4" id="KW-1185">Reference proteome</keyword>
<feature type="region of interest" description="Disordered" evidence="1">
    <location>
        <begin position="317"/>
        <end position="369"/>
    </location>
</feature>
<proteinExistence type="predicted"/>
<dbReference type="Proteomes" id="UP001431209">
    <property type="component" value="Unassembled WGS sequence"/>
</dbReference>
<evidence type="ECO:0000256" key="1">
    <source>
        <dbReference type="SAM" id="MobiDB-lite"/>
    </source>
</evidence>
<organism evidence="3 4">
    <name type="scientific">Acrasis kona</name>
    <dbReference type="NCBI Taxonomy" id="1008807"/>
    <lineage>
        <taxon>Eukaryota</taxon>
        <taxon>Discoba</taxon>
        <taxon>Heterolobosea</taxon>
        <taxon>Tetramitia</taxon>
        <taxon>Eutetramitia</taxon>
        <taxon>Acrasidae</taxon>
        <taxon>Acrasis</taxon>
    </lineage>
</organism>
<dbReference type="EMBL" id="JAOPGA020000855">
    <property type="protein sequence ID" value="KAL0482442.1"/>
    <property type="molecule type" value="Genomic_DNA"/>
</dbReference>
<accession>A0AAW2YZI5</accession>
<sequence>MSSGLVSGQEYLSFYHPNVTVASQISFLSLTSPSPVRPFVLGSDQISLTFSINNSTFYQNETKHNGDVVMNFAVYKMTNSTLVSLQLRSNENYDSLLSTSPFYLLLSTADNNYDQSNTTCRRLNEVTGVYESDYCAFLSSNGTFDTYVVSRSGDYLIDNYVGGDVGVVSSSAGLSTEAIIGICVGSFCLLCMIGFFVVLFFIIFKRAKRAPRKQIVDNVLPTSIVQLASPAVQNTVIDSFNVIVDQNGGHVVVFDLFERFKNTQMVHHNVPSWELDSIHSSETNASHFECYSLDTTSQQLDAHDTGTMDSVFEQQISASAPSPKSFDEESLKTTPRAYTFDMESLRTNKKFDEESIKTPGERFDEESLD</sequence>
<gene>
    <name evidence="3" type="ORF">AKO1_013079</name>
</gene>
<feature type="transmembrane region" description="Helical" evidence="2">
    <location>
        <begin position="178"/>
        <end position="204"/>
    </location>
</feature>
<reference evidence="3 4" key="1">
    <citation type="submission" date="2024-03" db="EMBL/GenBank/DDBJ databases">
        <title>The Acrasis kona genome and developmental transcriptomes reveal deep origins of eukaryotic multicellular pathways.</title>
        <authorList>
            <person name="Sheikh S."/>
            <person name="Fu C.-J."/>
            <person name="Brown M.W."/>
            <person name="Baldauf S.L."/>
        </authorList>
    </citation>
    <scope>NUCLEOTIDE SEQUENCE [LARGE SCALE GENOMIC DNA]</scope>
    <source>
        <strain evidence="3 4">ATCC MYA-3509</strain>
    </source>
</reference>